<evidence type="ECO:0000313" key="3">
    <source>
        <dbReference type="EMBL" id="CAG2250745.1"/>
    </source>
</evidence>
<dbReference type="PROSITE" id="PS51717">
    <property type="entry name" value="G_VLIG"/>
    <property type="match status" value="1"/>
</dbReference>
<dbReference type="EMBL" id="CAJPWZ010003063">
    <property type="protein sequence ID" value="CAG2250745.1"/>
    <property type="molecule type" value="Genomic_DNA"/>
</dbReference>
<keyword evidence="4" id="KW-1185">Reference proteome</keyword>
<protein>
    <recommendedName>
        <fullName evidence="2">VLIG-type G domain-containing protein</fullName>
    </recommendedName>
</protein>
<keyword evidence="1" id="KW-0175">Coiled coil</keyword>
<sequence>MRECIRKMIDTKPLSSISYRLISSNLKTQEDIGCYQDVKQQVKNLWGVLPDKFANVKKQVIPVQGKPWKAWTKNQKAFQNSSLYKNQSVAGAIQKEMIEERKKQVELCQKIDPFMKTFIDCLEDFVESENNCHVFVMLVKDLLDGRSRQVLPHFKSQYLFDWCSLKLAKEQQTKQIVIDNLLAKAQQSEKELSEASFGFEHLCRELAQMFEALSECTILPTDQQKYVNILPKMAARLLLMGQPFELMDGDVTNVPMLATFVVGLGDIIIVNVKGENTTEVKDVLQIVVHAFLRLRLANRKSILKQRCIFAHQNVPAQDAIEKMRHGRQKFIETLDLMTKEAAVQEKIVDIQTFNQVIQLDIEKDIWYFSDLWRGDPPMAPANPGYSETVADALTAITERLIIDRETYLTITDTVTRIQDLWSGILTDDFVFSFRNSLEFKAYNDMERYYHSLTWRLEQSVQEFLKLSRLVNDAVQEATKEINSFIRNNGLKDIMIQWQQGKQMKFKFFGEELITLAKLDVFNFIEESKVKKKRLADMTLHEHEINRQAELIAVKMKGSFRNKDMIQQAFNKMWNGWISQFDTKASRHIRSIKEQIELLIHNRFPADVAYLKEVDQKILNMICDAFDDHNENKQNRYHFNLTNAFRACVCSHVKWYLSMFFETLDEKYNQKHSQKAVMEEEDGCNLYANFAKARIQNLFPKIAKAISEANEACKMENHETISQWIDFFVRIMNQNKIPISNDKMVHVKSRNVSKLDSFIEILKQQLEDIKNKVTSIFEKTREDTVLWDENPVPKIMLKLWGCSETCMFCKEPCINTDKDHVDRGHAHKCLQHRPQGIGGYNLEQTSKLCVAYCNHLVGTEQTYIWNRGAVDEERRKFREYKEHFPDWDIPHSLDKCQFWMWIMCKYKDELIEMYCADLSDIPESWPLITKQQALESLSVYMAD</sequence>
<organism evidence="3 4">
    <name type="scientific">Mytilus edulis</name>
    <name type="common">Blue mussel</name>
    <dbReference type="NCBI Taxonomy" id="6550"/>
    <lineage>
        <taxon>Eukaryota</taxon>
        <taxon>Metazoa</taxon>
        <taxon>Spiralia</taxon>
        <taxon>Lophotrochozoa</taxon>
        <taxon>Mollusca</taxon>
        <taxon>Bivalvia</taxon>
        <taxon>Autobranchia</taxon>
        <taxon>Pteriomorphia</taxon>
        <taxon>Mytilida</taxon>
        <taxon>Mytiloidea</taxon>
        <taxon>Mytilidae</taxon>
        <taxon>Mytilinae</taxon>
        <taxon>Mytilus</taxon>
    </lineage>
</organism>
<evidence type="ECO:0000256" key="1">
    <source>
        <dbReference type="SAM" id="Coils"/>
    </source>
</evidence>
<dbReference type="AlphaFoldDB" id="A0A8S3UXE9"/>
<feature type="domain" description="VLIG-type G" evidence="2">
    <location>
        <begin position="257"/>
        <end position="418"/>
    </location>
</feature>
<feature type="coiled-coil region" evidence="1">
    <location>
        <begin position="751"/>
        <end position="778"/>
    </location>
</feature>
<evidence type="ECO:0000313" key="4">
    <source>
        <dbReference type="Proteomes" id="UP000683360"/>
    </source>
</evidence>
<dbReference type="Proteomes" id="UP000683360">
    <property type="component" value="Unassembled WGS sequence"/>
</dbReference>
<name>A0A8S3UXE9_MYTED</name>
<dbReference type="InterPro" id="IPR030383">
    <property type="entry name" value="G_VLIG_dom"/>
</dbReference>
<evidence type="ECO:0000259" key="2">
    <source>
        <dbReference type="PROSITE" id="PS51717"/>
    </source>
</evidence>
<dbReference type="InterPro" id="IPR052986">
    <property type="entry name" value="VLIG_GTPase"/>
</dbReference>
<dbReference type="Pfam" id="PF25683">
    <property type="entry name" value="URGCP_GTPase"/>
    <property type="match status" value="2"/>
</dbReference>
<comment type="caution">
    <text evidence="3">The sequence shown here is derived from an EMBL/GenBank/DDBJ whole genome shotgun (WGS) entry which is preliminary data.</text>
</comment>
<gene>
    <name evidence="3" type="ORF">MEDL_62436</name>
</gene>
<dbReference type="OrthoDB" id="1597724at2759"/>
<dbReference type="PANTHER" id="PTHR14819:SF5">
    <property type="entry name" value="INTERFERON-INDUCED VERY LARGE GTPASE 1"/>
    <property type="match status" value="1"/>
</dbReference>
<dbReference type="PANTHER" id="PTHR14819">
    <property type="entry name" value="GTP-BINDING"/>
    <property type="match status" value="1"/>
</dbReference>
<reference evidence="3" key="1">
    <citation type="submission" date="2021-03" db="EMBL/GenBank/DDBJ databases">
        <authorList>
            <person name="Bekaert M."/>
        </authorList>
    </citation>
    <scope>NUCLEOTIDE SEQUENCE</scope>
</reference>
<accession>A0A8S3UXE9</accession>
<proteinExistence type="predicted"/>
<dbReference type="GO" id="GO:0005525">
    <property type="term" value="F:GTP binding"/>
    <property type="evidence" value="ECO:0007669"/>
    <property type="project" value="InterPro"/>
</dbReference>